<evidence type="ECO:0000313" key="2">
    <source>
        <dbReference type="EMBL" id="ACO77458.1"/>
    </source>
</evidence>
<evidence type="ECO:0000313" key="3">
    <source>
        <dbReference type="Proteomes" id="UP000002424"/>
    </source>
</evidence>
<organism evidence="2 3">
    <name type="scientific">Azotobacter vinelandii (strain DJ / ATCC BAA-1303)</name>
    <dbReference type="NCBI Taxonomy" id="322710"/>
    <lineage>
        <taxon>Bacteria</taxon>
        <taxon>Pseudomonadati</taxon>
        <taxon>Pseudomonadota</taxon>
        <taxon>Gammaproteobacteria</taxon>
        <taxon>Pseudomonadales</taxon>
        <taxon>Pseudomonadaceae</taxon>
        <taxon>Azotobacter</taxon>
    </lineage>
</organism>
<feature type="region of interest" description="Disordered" evidence="1">
    <location>
        <begin position="1"/>
        <end position="26"/>
    </location>
</feature>
<protein>
    <submittedName>
        <fullName evidence="2">Uncharacterized protein</fullName>
    </submittedName>
</protein>
<evidence type="ECO:0000256" key="1">
    <source>
        <dbReference type="SAM" id="MobiDB-lite"/>
    </source>
</evidence>
<sequence>MTFGTCSASKTGRLAPLDTPPGPDSEPLVGEIVQRAFSWLPADRAVF</sequence>
<dbReference type="EnsemblBacteria" id="ACO77458">
    <property type="protein sequence ID" value="ACO77458"/>
    <property type="gene ID" value="Avin_12310"/>
</dbReference>
<reference evidence="2 3" key="1">
    <citation type="journal article" date="2009" name="J. Bacteriol.">
        <title>Genome sequence of Azotobacter vinelandii, an obligate aerobe specialized to support diverse anaerobic metabolic processes.</title>
        <authorList>
            <person name="Setubal J.C."/>
            <person name="dos Santos P."/>
            <person name="Goldman B.S."/>
            <person name="Ertesvag H."/>
            <person name="Espin G."/>
            <person name="Rubio L.M."/>
            <person name="Valla S."/>
            <person name="Almeida N.F."/>
            <person name="Balasubramanian D."/>
            <person name="Cromes L."/>
            <person name="Curatti L."/>
            <person name="Du Z."/>
            <person name="Godsy E."/>
            <person name="Goodner B."/>
            <person name="Hellner-Burris K."/>
            <person name="Hernandez J.A."/>
            <person name="Houmiel K."/>
            <person name="Imperial J."/>
            <person name="Kennedy C."/>
            <person name="Larson T.J."/>
            <person name="Latreille P."/>
            <person name="Ligon L.S."/>
            <person name="Lu J."/>
            <person name="Maerk M."/>
            <person name="Miller N.M."/>
            <person name="Norton S."/>
            <person name="O'Carroll I.P."/>
            <person name="Paulsen I."/>
            <person name="Raulfs E.C."/>
            <person name="Roemer R."/>
            <person name="Rosser J."/>
            <person name="Segura D."/>
            <person name="Slater S."/>
            <person name="Stricklin S.L."/>
            <person name="Studholme D.J."/>
            <person name="Sun J."/>
            <person name="Viana C.J."/>
            <person name="Wallin E."/>
            <person name="Wang B."/>
            <person name="Wheeler C."/>
            <person name="Zhu H."/>
            <person name="Dean D.R."/>
            <person name="Dixon R."/>
            <person name="Wood D."/>
        </authorList>
    </citation>
    <scope>NUCLEOTIDE SEQUENCE [LARGE SCALE GENOMIC DNA]</scope>
    <source>
        <strain evidence="3">DJ / ATCC BAA-1303</strain>
    </source>
</reference>
<dbReference type="KEGG" id="avn:Avin_12310"/>
<keyword evidence="3" id="KW-1185">Reference proteome</keyword>
<feature type="compositionally biased region" description="Polar residues" evidence="1">
    <location>
        <begin position="1"/>
        <end position="10"/>
    </location>
</feature>
<accession>C1DQ06</accession>
<gene>
    <name evidence="2" type="ordered locus">Avin_12310</name>
</gene>
<dbReference type="AlphaFoldDB" id="C1DQ06"/>
<dbReference type="Proteomes" id="UP000002424">
    <property type="component" value="Chromosome"/>
</dbReference>
<name>C1DQ06_AZOVD</name>
<proteinExistence type="predicted"/>
<dbReference type="EMBL" id="CP001157">
    <property type="protein sequence ID" value="ACO77458.1"/>
    <property type="molecule type" value="Genomic_DNA"/>
</dbReference>
<dbReference type="HOGENOM" id="CLU_3164134_0_0_6"/>